<keyword evidence="2" id="KW-0472">Membrane</keyword>
<feature type="non-terminal residue" evidence="3">
    <location>
        <position position="111"/>
    </location>
</feature>
<protein>
    <submittedName>
        <fullName evidence="3">Uncharacterized protein</fullName>
    </submittedName>
</protein>
<evidence type="ECO:0000256" key="2">
    <source>
        <dbReference type="SAM" id="Phobius"/>
    </source>
</evidence>
<dbReference type="Proteomes" id="UP000231136">
    <property type="component" value="Unassembled WGS sequence"/>
</dbReference>
<keyword evidence="2" id="KW-0812">Transmembrane</keyword>
<dbReference type="EMBL" id="PCTR01000015">
    <property type="protein sequence ID" value="PIP86180.1"/>
    <property type="molecule type" value="Genomic_DNA"/>
</dbReference>
<organism evidence="3 4">
    <name type="scientific">Candidatus Collierbacteria bacterium CG22_combo_CG10-13_8_21_14_all_43_12</name>
    <dbReference type="NCBI Taxonomy" id="1974537"/>
    <lineage>
        <taxon>Bacteria</taxon>
        <taxon>Candidatus Collieribacteriota</taxon>
    </lineage>
</organism>
<reference evidence="3 4" key="1">
    <citation type="submission" date="2017-09" db="EMBL/GenBank/DDBJ databases">
        <title>Depth-based differentiation of microbial function through sediment-hosted aquifers and enrichment of novel symbionts in the deep terrestrial subsurface.</title>
        <authorList>
            <person name="Probst A.J."/>
            <person name="Ladd B."/>
            <person name="Jarett J.K."/>
            <person name="Geller-Mcgrath D.E."/>
            <person name="Sieber C.M."/>
            <person name="Emerson J.B."/>
            <person name="Anantharaman K."/>
            <person name="Thomas B.C."/>
            <person name="Malmstrom R."/>
            <person name="Stieglmeier M."/>
            <person name="Klingl A."/>
            <person name="Woyke T."/>
            <person name="Ryan C.M."/>
            <person name="Banfield J.F."/>
        </authorList>
    </citation>
    <scope>NUCLEOTIDE SEQUENCE [LARGE SCALE GENOMIC DNA]</scope>
    <source>
        <strain evidence="3">CG22_combo_CG10-13_8_21_14_all_43_12</strain>
    </source>
</reference>
<gene>
    <name evidence="3" type="ORF">COW83_00300</name>
</gene>
<comment type="caution">
    <text evidence="3">The sequence shown here is derived from an EMBL/GenBank/DDBJ whole genome shotgun (WGS) entry which is preliminary data.</text>
</comment>
<feature type="region of interest" description="Disordered" evidence="1">
    <location>
        <begin position="83"/>
        <end position="111"/>
    </location>
</feature>
<name>A0A2H0DX67_9BACT</name>
<dbReference type="AlphaFoldDB" id="A0A2H0DX67"/>
<evidence type="ECO:0000313" key="4">
    <source>
        <dbReference type="Proteomes" id="UP000231136"/>
    </source>
</evidence>
<feature type="transmembrane region" description="Helical" evidence="2">
    <location>
        <begin position="39"/>
        <end position="57"/>
    </location>
</feature>
<sequence length="111" mass="12743">MDYPEEWNQLPKHERKKKLKELRRERERKSGLVKNVRNWGIIIIVLIAGVIGFAQLVKKTPEQVQFEQEVKAVSLDDKVEEIPIEGRDHVSAGTSVEYQTNPPTSGDHLAQ</sequence>
<keyword evidence="2" id="KW-1133">Transmembrane helix</keyword>
<evidence type="ECO:0000256" key="1">
    <source>
        <dbReference type="SAM" id="MobiDB-lite"/>
    </source>
</evidence>
<feature type="compositionally biased region" description="Polar residues" evidence="1">
    <location>
        <begin position="92"/>
        <end position="104"/>
    </location>
</feature>
<evidence type="ECO:0000313" key="3">
    <source>
        <dbReference type="EMBL" id="PIP86180.1"/>
    </source>
</evidence>
<proteinExistence type="predicted"/>
<accession>A0A2H0DX67</accession>